<dbReference type="GO" id="GO:0003676">
    <property type="term" value="F:nucleic acid binding"/>
    <property type="evidence" value="ECO:0007669"/>
    <property type="project" value="UniProtKB-ARBA"/>
</dbReference>
<sequence>MTIINCRGVKKTFGEMIALKNIHLDIASGDRIGLVGINGAGKTTLANILFGSIQPDEGSVTYHRQQMKVGYLLQSTSYTVNTFYNMISDNDEFSAGSEFLELTSHLGLKKVQEWNSERLSGLSGGEKTKLAIAHIWASQPDFLILDEPTNHLDFEGVEWLINELKTYNGTTLIISHDRYFLDQSVERILEIEDGVSTNYPGNYTFYREEKNRRLQSQIHQYEEQRKYEQKIETEIERLKNWSSKAHRESTKKADKHVGFKEYYRVKAKKMDNQVKSRIKRLEKIEIEGVKKPKEETKVSFDWDNPVKRGRRIIEAGLISKAYADRILFRDSSFYIQRGEKIGLLGPNGSGKTTLIQMILGKESVDSGKLWVSPTANISYLTQDVTDLNPERSVLNLIEESHPLRDQSSKARTLLAGMGFNEVMLKKPIKQLSLGERTRVKLAQLIMQEQDLLILDEPTNHLDLATREQLEKTLSSYSGTLLLVSHDRYFLEQTCDKMLVFSNGKIQKVEVGFEEYKAQADQKKAAVKDNKEELNEQRMIIENRIAYLLGEISKFKPGDSSYESLDQEFKQLIKQKQQLLER</sequence>
<evidence type="ECO:0000313" key="6">
    <source>
        <dbReference type="Proteomes" id="UP000279446"/>
    </source>
</evidence>
<dbReference type="PROSITE" id="PS50893">
    <property type="entry name" value="ABC_TRANSPORTER_2"/>
    <property type="match status" value="2"/>
</dbReference>
<dbReference type="InterPro" id="IPR027417">
    <property type="entry name" value="P-loop_NTPase"/>
</dbReference>
<dbReference type="InterPro" id="IPR017871">
    <property type="entry name" value="ABC_transporter-like_CS"/>
</dbReference>
<dbReference type="NCBIfam" id="NF000355">
    <property type="entry name" value="ribo_prot_ABC_F"/>
    <property type="match status" value="1"/>
</dbReference>
<gene>
    <name evidence="5" type="primary">abc-f</name>
    <name evidence="5" type="ORF">EJP82_22435</name>
</gene>
<dbReference type="Pfam" id="PF12848">
    <property type="entry name" value="ABC_tran_Xtn"/>
    <property type="match status" value="1"/>
</dbReference>
<dbReference type="InterPro" id="IPR003593">
    <property type="entry name" value="AAA+_ATPase"/>
</dbReference>
<dbReference type="EMBL" id="RZNY01000026">
    <property type="protein sequence ID" value="RUT41992.1"/>
    <property type="molecule type" value="Genomic_DNA"/>
</dbReference>
<dbReference type="InterPro" id="IPR003439">
    <property type="entry name" value="ABC_transporter-like_ATP-bd"/>
</dbReference>
<dbReference type="OrthoDB" id="9762369at2"/>
<organism evidence="5 6">
    <name type="scientific">Paenibacillus anaericanus</name>
    <dbReference type="NCBI Taxonomy" id="170367"/>
    <lineage>
        <taxon>Bacteria</taxon>
        <taxon>Bacillati</taxon>
        <taxon>Bacillota</taxon>
        <taxon>Bacilli</taxon>
        <taxon>Bacillales</taxon>
        <taxon>Paenibacillaceae</taxon>
        <taxon>Paenibacillus</taxon>
    </lineage>
</organism>
<name>A0A3S1DLB0_9BACL</name>
<evidence type="ECO:0000313" key="5">
    <source>
        <dbReference type="EMBL" id="RUT41992.1"/>
    </source>
</evidence>
<dbReference type="GO" id="GO:0016887">
    <property type="term" value="F:ATP hydrolysis activity"/>
    <property type="evidence" value="ECO:0007669"/>
    <property type="project" value="InterPro"/>
</dbReference>
<evidence type="ECO:0000256" key="2">
    <source>
        <dbReference type="ARBA" id="ARBA00022840"/>
    </source>
</evidence>
<feature type="domain" description="ABC transporter" evidence="4">
    <location>
        <begin position="313"/>
        <end position="527"/>
    </location>
</feature>
<keyword evidence="3" id="KW-0175">Coiled coil</keyword>
<evidence type="ECO:0000256" key="1">
    <source>
        <dbReference type="ARBA" id="ARBA00022741"/>
    </source>
</evidence>
<dbReference type="Gene3D" id="3.40.50.300">
    <property type="entry name" value="P-loop containing nucleotide triphosphate hydrolases"/>
    <property type="match status" value="2"/>
</dbReference>
<protein>
    <submittedName>
        <fullName evidence="5">ABC-F type ribosomal protection protein</fullName>
    </submittedName>
</protein>
<keyword evidence="1" id="KW-0547">Nucleotide-binding</keyword>
<dbReference type="InterPro" id="IPR032781">
    <property type="entry name" value="ABC_tran_Xtn"/>
</dbReference>
<dbReference type="FunFam" id="3.40.50.300:FF:000309">
    <property type="entry name" value="ABC transporter ATP-binding protein"/>
    <property type="match status" value="1"/>
</dbReference>
<feature type="coiled-coil region" evidence="3">
    <location>
        <begin position="512"/>
        <end position="581"/>
    </location>
</feature>
<dbReference type="CDD" id="cd03221">
    <property type="entry name" value="ABCF_EF-3"/>
    <property type="match status" value="2"/>
</dbReference>
<keyword evidence="6" id="KW-1185">Reference proteome</keyword>
<dbReference type="Proteomes" id="UP000279446">
    <property type="component" value="Unassembled WGS sequence"/>
</dbReference>
<dbReference type="Pfam" id="PF00005">
    <property type="entry name" value="ABC_tran"/>
    <property type="match status" value="2"/>
</dbReference>
<dbReference type="PANTHER" id="PTHR42855:SF2">
    <property type="entry name" value="DRUG RESISTANCE ABC TRANSPORTER,ATP-BINDING PROTEIN"/>
    <property type="match status" value="1"/>
</dbReference>
<dbReference type="RefSeq" id="WP_127194296.1">
    <property type="nucleotide sequence ID" value="NZ_RZNY01000026.1"/>
</dbReference>
<comment type="caution">
    <text evidence="5">The sequence shown here is derived from an EMBL/GenBank/DDBJ whole genome shotgun (WGS) entry which is preliminary data.</text>
</comment>
<dbReference type="SMART" id="SM00382">
    <property type="entry name" value="AAA"/>
    <property type="match status" value="2"/>
</dbReference>
<feature type="domain" description="ABC transporter" evidence="4">
    <location>
        <begin position="4"/>
        <end position="218"/>
    </location>
</feature>
<dbReference type="AlphaFoldDB" id="A0A3S1DLB0"/>
<evidence type="ECO:0000256" key="3">
    <source>
        <dbReference type="SAM" id="Coils"/>
    </source>
</evidence>
<accession>A0A3S1DLB0</accession>
<dbReference type="GO" id="GO:0005524">
    <property type="term" value="F:ATP binding"/>
    <property type="evidence" value="ECO:0007669"/>
    <property type="project" value="UniProtKB-KW"/>
</dbReference>
<dbReference type="PANTHER" id="PTHR42855">
    <property type="entry name" value="ABC TRANSPORTER ATP-BINDING SUBUNIT"/>
    <property type="match status" value="1"/>
</dbReference>
<evidence type="ECO:0000259" key="4">
    <source>
        <dbReference type="PROSITE" id="PS50893"/>
    </source>
</evidence>
<dbReference type="PROSITE" id="PS00211">
    <property type="entry name" value="ABC_TRANSPORTER_1"/>
    <property type="match status" value="1"/>
</dbReference>
<keyword evidence="2" id="KW-0067">ATP-binding</keyword>
<dbReference type="InterPro" id="IPR051309">
    <property type="entry name" value="ABCF_ATPase"/>
</dbReference>
<reference evidence="5 6" key="1">
    <citation type="submission" date="2018-12" db="EMBL/GenBank/DDBJ databases">
        <authorList>
            <person name="Sun L."/>
            <person name="Chen Z."/>
        </authorList>
    </citation>
    <scope>NUCLEOTIDE SEQUENCE [LARGE SCALE GENOMIC DNA]</scope>
    <source>
        <strain evidence="5 6">DSM 15890</strain>
    </source>
</reference>
<dbReference type="SUPFAM" id="SSF52540">
    <property type="entry name" value="P-loop containing nucleoside triphosphate hydrolases"/>
    <property type="match status" value="2"/>
</dbReference>
<proteinExistence type="predicted"/>